<organism evidence="2 3">
    <name type="scientific">Rhizophagus clarus</name>
    <dbReference type="NCBI Taxonomy" id="94130"/>
    <lineage>
        <taxon>Eukaryota</taxon>
        <taxon>Fungi</taxon>
        <taxon>Fungi incertae sedis</taxon>
        <taxon>Mucoromycota</taxon>
        <taxon>Glomeromycotina</taxon>
        <taxon>Glomeromycetes</taxon>
        <taxon>Glomerales</taxon>
        <taxon>Glomeraceae</taxon>
        <taxon>Rhizophagus</taxon>
    </lineage>
</organism>
<reference evidence="2" key="1">
    <citation type="submission" date="2019-10" db="EMBL/GenBank/DDBJ databases">
        <title>Conservation and host-specific expression of non-tandemly repeated heterogenous ribosome RNA gene in arbuscular mycorrhizal fungi.</title>
        <authorList>
            <person name="Maeda T."/>
            <person name="Kobayashi Y."/>
            <person name="Nakagawa T."/>
            <person name="Ezawa T."/>
            <person name="Yamaguchi K."/>
            <person name="Bino T."/>
            <person name="Nishimoto Y."/>
            <person name="Shigenobu S."/>
            <person name="Kawaguchi M."/>
        </authorList>
    </citation>
    <scope>NUCLEOTIDE SEQUENCE</scope>
    <source>
        <strain evidence="2">HR1</strain>
    </source>
</reference>
<keyword evidence="1" id="KW-0812">Transmembrane</keyword>
<accession>A0A8H3L147</accession>
<gene>
    <name evidence="2" type="ORF">RCL2_000711900</name>
</gene>
<name>A0A8H3L147_9GLOM</name>
<evidence type="ECO:0000313" key="2">
    <source>
        <dbReference type="EMBL" id="GES79823.1"/>
    </source>
</evidence>
<evidence type="ECO:0000313" key="3">
    <source>
        <dbReference type="Proteomes" id="UP000615446"/>
    </source>
</evidence>
<dbReference type="EMBL" id="BLAL01000045">
    <property type="protein sequence ID" value="GES79823.1"/>
    <property type="molecule type" value="Genomic_DNA"/>
</dbReference>
<dbReference type="AlphaFoldDB" id="A0A8H3L147"/>
<proteinExistence type="predicted"/>
<keyword evidence="1" id="KW-0472">Membrane</keyword>
<keyword evidence="1" id="KW-1133">Transmembrane helix</keyword>
<comment type="caution">
    <text evidence="2">The sequence shown here is derived from an EMBL/GenBank/DDBJ whole genome shotgun (WGS) entry which is preliminary data.</text>
</comment>
<evidence type="ECO:0000256" key="1">
    <source>
        <dbReference type="SAM" id="Phobius"/>
    </source>
</evidence>
<feature type="transmembrane region" description="Helical" evidence="1">
    <location>
        <begin position="98"/>
        <end position="125"/>
    </location>
</feature>
<protein>
    <submittedName>
        <fullName evidence="2">Uncharacterized protein</fullName>
    </submittedName>
</protein>
<dbReference type="Proteomes" id="UP000615446">
    <property type="component" value="Unassembled WGS sequence"/>
</dbReference>
<sequence length="163" mass="18615">MIYSINKKSVRSLIPTNEKIKCPEDFCDDAVFSEEVSFLILRLEYLCDLRDVQLALVTTLKDLAILLRVVLWDNVFHVKIYLIRRRELSYSLTILKDCWYFVIISPLSPVLFLALLLLLVSAAIISSLHLVETPKADIEGSESISCDLSRVESGDVIEEIDCY</sequence>